<dbReference type="Proteomes" id="UP000663868">
    <property type="component" value="Unassembled WGS sequence"/>
</dbReference>
<evidence type="ECO:0000313" key="1">
    <source>
        <dbReference type="EMBL" id="CAF1469809.1"/>
    </source>
</evidence>
<organism evidence="2 3">
    <name type="scientific">Adineta steineri</name>
    <dbReference type="NCBI Taxonomy" id="433720"/>
    <lineage>
        <taxon>Eukaryota</taxon>
        <taxon>Metazoa</taxon>
        <taxon>Spiralia</taxon>
        <taxon>Gnathifera</taxon>
        <taxon>Rotifera</taxon>
        <taxon>Eurotatoria</taxon>
        <taxon>Bdelloidea</taxon>
        <taxon>Adinetida</taxon>
        <taxon>Adinetidae</taxon>
        <taxon>Adineta</taxon>
    </lineage>
</organism>
<evidence type="ECO:0000313" key="3">
    <source>
        <dbReference type="Proteomes" id="UP000663868"/>
    </source>
</evidence>
<evidence type="ECO:0000313" key="2">
    <source>
        <dbReference type="EMBL" id="CAF4321090.1"/>
    </source>
</evidence>
<dbReference type="SUPFAM" id="SSF56219">
    <property type="entry name" value="DNase I-like"/>
    <property type="match status" value="1"/>
</dbReference>
<dbReference type="EMBL" id="CAJOBB010015807">
    <property type="protein sequence ID" value="CAF4321090.1"/>
    <property type="molecule type" value="Genomic_DNA"/>
</dbReference>
<dbReference type="EMBL" id="CAJNOE010002143">
    <property type="protein sequence ID" value="CAF1469809.1"/>
    <property type="molecule type" value="Genomic_DNA"/>
</dbReference>
<evidence type="ECO:0008006" key="4">
    <source>
        <dbReference type="Google" id="ProtNLM"/>
    </source>
</evidence>
<sequence>NSGVIRDNLTSLWIPSGWTWGGLVSDHCPIWTEFDLS</sequence>
<dbReference type="InterPro" id="IPR036691">
    <property type="entry name" value="Endo/exonu/phosph_ase_sf"/>
</dbReference>
<feature type="non-terminal residue" evidence="2">
    <location>
        <position position="1"/>
    </location>
</feature>
<dbReference type="Proteomes" id="UP000663860">
    <property type="component" value="Unassembled WGS sequence"/>
</dbReference>
<reference evidence="2" key="1">
    <citation type="submission" date="2021-02" db="EMBL/GenBank/DDBJ databases">
        <authorList>
            <person name="Nowell W R."/>
        </authorList>
    </citation>
    <scope>NUCLEOTIDE SEQUENCE</scope>
</reference>
<protein>
    <recommendedName>
        <fullName evidence="4">Endonuclease/exonuclease/phosphatase family protein</fullName>
    </recommendedName>
</protein>
<dbReference type="AlphaFoldDB" id="A0A820J4M0"/>
<gene>
    <name evidence="1" type="ORF">IZO911_LOCUS43393</name>
    <name evidence="2" type="ORF">KXQ929_LOCUS46630</name>
</gene>
<comment type="caution">
    <text evidence="2">The sequence shown here is derived from an EMBL/GenBank/DDBJ whole genome shotgun (WGS) entry which is preliminary data.</text>
</comment>
<proteinExistence type="predicted"/>
<accession>A0A820J4M0</accession>
<name>A0A820J4M0_9BILA</name>